<dbReference type="FunCoup" id="D3BJH1">
    <property type="interactions" value="9"/>
</dbReference>
<dbReference type="GO" id="GO:0005385">
    <property type="term" value="F:zinc ion transmembrane transporter activity"/>
    <property type="evidence" value="ECO:0007669"/>
    <property type="project" value="TreeGrafter"/>
</dbReference>
<dbReference type="PANTHER" id="PTHR11040">
    <property type="entry name" value="ZINC/IRON TRANSPORTER"/>
    <property type="match status" value="1"/>
</dbReference>
<accession>D3BJH1</accession>
<evidence type="ECO:0000313" key="6">
    <source>
        <dbReference type="EMBL" id="EFA78051.1"/>
    </source>
</evidence>
<feature type="transmembrane region" description="Helical" evidence="5">
    <location>
        <begin position="228"/>
        <end position="249"/>
    </location>
</feature>
<evidence type="ECO:0000256" key="2">
    <source>
        <dbReference type="ARBA" id="ARBA00022692"/>
    </source>
</evidence>
<keyword evidence="7" id="KW-1185">Reference proteome</keyword>
<feature type="transmembrane region" description="Helical" evidence="5">
    <location>
        <begin position="165"/>
        <end position="186"/>
    </location>
</feature>
<feature type="transmembrane region" description="Helical" evidence="5">
    <location>
        <begin position="255"/>
        <end position="278"/>
    </location>
</feature>
<dbReference type="GO" id="GO:0005886">
    <property type="term" value="C:plasma membrane"/>
    <property type="evidence" value="ECO:0007669"/>
    <property type="project" value="TreeGrafter"/>
</dbReference>
<dbReference type="AlphaFoldDB" id="D3BJH1"/>
<dbReference type="InParanoid" id="D3BJH1"/>
<comment type="subcellular location">
    <subcellularLocation>
        <location evidence="1">Membrane</location>
        <topology evidence="1">Multi-pass membrane protein</topology>
    </subcellularLocation>
</comment>
<gene>
    <name evidence="6" type="primary">zntC</name>
    <name evidence="6" type="ORF">PPL_08697</name>
</gene>
<evidence type="ECO:0000256" key="5">
    <source>
        <dbReference type="SAM" id="Phobius"/>
    </source>
</evidence>
<dbReference type="Pfam" id="PF02535">
    <property type="entry name" value="Zip"/>
    <property type="match status" value="1"/>
</dbReference>
<evidence type="ECO:0000256" key="1">
    <source>
        <dbReference type="ARBA" id="ARBA00004141"/>
    </source>
</evidence>
<keyword evidence="2 5" id="KW-0812">Transmembrane</keyword>
<dbReference type="PANTHER" id="PTHR11040:SF44">
    <property type="entry name" value="PROTEIN ZNTC-RELATED"/>
    <property type="match status" value="1"/>
</dbReference>
<feature type="transmembrane region" description="Helical" evidence="5">
    <location>
        <begin position="61"/>
        <end position="78"/>
    </location>
</feature>
<organism evidence="6 7">
    <name type="scientific">Heterostelium pallidum (strain ATCC 26659 / Pp 5 / PN500)</name>
    <name type="common">Cellular slime mold</name>
    <name type="synonym">Polysphondylium pallidum</name>
    <dbReference type="NCBI Taxonomy" id="670386"/>
    <lineage>
        <taxon>Eukaryota</taxon>
        <taxon>Amoebozoa</taxon>
        <taxon>Evosea</taxon>
        <taxon>Eumycetozoa</taxon>
        <taxon>Dictyostelia</taxon>
        <taxon>Acytosteliales</taxon>
        <taxon>Acytosteliaceae</taxon>
        <taxon>Heterostelium</taxon>
    </lineage>
</organism>
<comment type="caution">
    <text evidence="6">The sequence shown here is derived from an EMBL/GenBank/DDBJ whole genome shotgun (WGS) entry which is preliminary data.</text>
</comment>
<dbReference type="InterPro" id="IPR003689">
    <property type="entry name" value="ZIP"/>
</dbReference>
<sequence>MTINNIIYETTSSSSSSDSEEREQFLGIKVAGAFNHLLPDANENFLNYFERVDPNNQYKEFPFGPTLAIFVMFMLITLDKLVVERGVTGEAGHNHMNMSASISTFSEAASTPTPNPENETTILISTGDSGITLSSYQGLNEHGHGHHHNSGINNGKSHQSNVSQATIFMIALSVHSIFDGLGLGAETNPNDFYGLLVAVIAHKALDGFALGVPVFYAKFSTVQTALSLTFCAAMTPLGIGIGMGLSNYFDGNGAILTEAIVLSITTGSFLYISLIELLPSGLGEPGWLKVKLGLTFLGWTLLALLALWV</sequence>
<dbReference type="GeneID" id="31364175"/>
<evidence type="ECO:0000313" key="7">
    <source>
        <dbReference type="Proteomes" id="UP000001396"/>
    </source>
</evidence>
<dbReference type="Proteomes" id="UP000001396">
    <property type="component" value="Unassembled WGS sequence"/>
</dbReference>
<proteinExistence type="predicted"/>
<dbReference type="RefSeq" id="XP_020430178.1">
    <property type="nucleotide sequence ID" value="XM_020579503.1"/>
</dbReference>
<keyword evidence="3 5" id="KW-1133">Transmembrane helix</keyword>
<dbReference type="EMBL" id="ADBJ01000038">
    <property type="protein sequence ID" value="EFA78051.1"/>
    <property type="molecule type" value="Genomic_DNA"/>
</dbReference>
<feature type="transmembrane region" description="Helical" evidence="5">
    <location>
        <begin position="290"/>
        <end position="308"/>
    </location>
</feature>
<protein>
    <submittedName>
        <fullName evidence="6">Zinc/iron permease</fullName>
    </submittedName>
</protein>
<dbReference type="OMA" id="CSCENEV"/>
<feature type="transmembrane region" description="Helical" evidence="5">
    <location>
        <begin position="192"/>
        <end position="216"/>
    </location>
</feature>
<reference evidence="6 7" key="1">
    <citation type="journal article" date="2011" name="Genome Res.">
        <title>Phylogeny-wide analysis of social amoeba genomes highlights ancient origins for complex intercellular communication.</title>
        <authorList>
            <person name="Heidel A.J."/>
            <person name="Lawal H.M."/>
            <person name="Felder M."/>
            <person name="Schilde C."/>
            <person name="Helps N.R."/>
            <person name="Tunggal B."/>
            <person name="Rivero F."/>
            <person name="John U."/>
            <person name="Schleicher M."/>
            <person name="Eichinger L."/>
            <person name="Platzer M."/>
            <person name="Noegel A.A."/>
            <person name="Schaap P."/>
            <person name="Gloeckner G."/>
        </authorList>
    </citation>
    <scope>NUCLEOTIDE SEQUENCE [LARGE SCALE GENOMIC DNA]</scope>
    <source>
        <strain evidence="7">ATCC 26659 / Pp 5 / PN500</strain>
    </source>
</reference>
<evidence type="ECO:0000256" key="3">
    <source>
        <dbReference type="ARBA" id="ARBA00022989"/>
    </source>
</evidence>
<evidence type="ECO:0000256" key="4">
    <source>
        <dbReference type="ARBA" id="ARBA00023136"/>
    </source>
</evidence>
<name>D3BJH1_HETP5</name>
<dbReference type="STRING" id="670386.D3BJH1"/>
<keyword evidence="4 5" id="KW-0472">Membrane</keyword>